<dbReference type="KEGG" id="cfon:HZU75_07335"/>
<name>A0A7D5VDH2_9NEIS</name>
<sequence>MKRIAFSLLILLAGQSHAAAFQNGSFELGSFSGTPAFDTIGAGSSAITGWQVLGHSVDWINQSFWQSSNGRLSIDLNGAGFGGLAQTFDTIAGQRYTVNFDLAGNPDRQSVKSVAVNAGDFSQTFLFNSVGHSFGNMGWSKQSFSFTAQANQTTLSFVSPTNDGNTYWGAALDNVSVQVAPVPEPETYALMGLGLLGLIASRRRRIQN</sequence>
<reference evidence="4 5" key="1">
    <citation type="journal article" date="2016" name="Int. J. Syst. Evol. Microbiol.">
        <title>Chitinibacter fontanus sp. nov., isolated from a spring.</title>
        <authorList>
            <person name="Sheu S.Y."/>
            <person name="Li Y.S."/>
            <person name="Young C.C."/>
            <person name="Chen W.M."/>
        </authorList>
    </citation>
    <scope>NUCLEOTIDE SEQUENCE [LARGE SCALE GENOMIC DNA]</scope>
    <source>
        <strain evidence="4 5">STM-7</strain>
    </source>
</reference>
<evidence type="ECO:0000256" key="1">
    <source>
        <dbReference type="SAM" id="SignalP"/>
    </source>
</evidence>
<dbReference type="NCBIfam" id="TIGR04362">
    <property type="entry name" value="choice_anch_C"/>
    <property type="match status" value="1"/>
</dbReference>
<evidence type="ECO:0000313" key="5">
    <source>
        <dbReference type="Proteomes" id="UP000510822"/>
    </source>
</evidence>
<feature type="signal peptide" evidence="1">
    <location>
        <begin position="1"/>
        <end position="18"/>
    </location>
</feature>
<dbReference type="Proteomes" id="UP000510822">
    <property type="component" value="Chromosome"/>
</dbReference>
<dbReference type="NCBIfam" id="TIGR02595">
    <property type="entry name" value="PEP_CTERM"/>
    <property type="match status" value="1"/>
</dbReference>
<dbReference type="SUPFAM" id="SSF49785">
    <property type="entry name" value="Galactose-binding domain-like"/>
    <property type="match status" value="1"/>
</dbReference>
<dbReference type="InterPro" id="IPR013424">
    <property type="entry name" value="Ice-binding_C"/>
</dbReference>
<evidence type="ECO:0000259" key="3">
    <source>
        <dbReference type="Pfam" id="PF07589"/>
    </source>
</evidence>
<feature type="domain" description="DUF642" evidence="2">
    <location>
        <begin position="21"/>
        <end position="177"/>
    </location>
</feature>
<organism evidence="4 5">
    <name type="scientific">Chitinibacter fontanus</name>
    <dbReference type="NCBI Taxonomy" id="1737446"/>
    <lineage>
        <taxon>Bacteria</taxon>
        <taxon>Pseudomonadati</taxon>
        <taxon>Pseudomonadota</taxon>
        <taxon>Betaproteobacteria</taxon>
        <taxon>Neisseriales</taxon>
        <taxon>Chitinibacteraceae</taxon>
        <taxon>Chitinibacter</taxon>
    </lineage>
</organism>
<proteinExistence type="predicted"/>
<dbReference type="EMBL" id="CP058952">
    <property type="protein sequence ID" value="QLI83213.1"/>
    <property type="molecule type" value="Genomic_DNA"/>
</dbReference>
<feature type="chain" id="PRO_5028803006" evidence="1">
    <location>
        <begin position="19"/>
        <end position="208"/>
    </location>
</feature>
<keyword evidence="5" id="KW-1185">Reference proteome</keyword>
<dbReference type="Gene3D" id="2.60.120.260">
    <property type="entry name" value="Galactose-binding domain-like"/>
    <property type="match status" value="1"/>
</dbReference>
<evidence type="ECO:0000259" key="2">
    <source>
        <dbReference type="Pfam" id="PF04862"/>
    </source>
</evidence>
<dbReference type="AlphaFoldDB" id="A0A7D5VDH2"/>
<dbReference type="InterPro" id="IPR027576">
    <property type="entry name" value="Choice_anch_C_dom"/>
</dbReference>
<dbReference type="InterPro" id="IPR008979">
    <property type="entry name" value="Galactose-bd-like_sf"/>
</dbReference>
<gene>
    <name evidence="4" type="ORF">HZU75_07335</name>
</gene>
<dbReference type="Pfam" id="PF04862">
    <property type="entry name" value="DUF642"/>
    <property type="match status" value="1"/>
</dbReference>
<dbReference type="Pfam" id="PF07589">
    <property type="entry name" value="PEP-CTERM"/>
    <property type="match status" value="1"/>
</dbReference>
<feature type="domain" description="Ice-binding protein C-terminal" evidence="3">
    <location>
        <begin position="181"/>
        <end position="204"/>
    </location>
</feature>
<protein>
    <submittedName>
        <fullName evidence="4">Choice-of-anchor C family protein</fullName>
    </submittedName>
</protein>
<dbReference type="RefSeq" id="WP_180308762.1">
    <property type="nucleotide sequence ID" value="NZ_CP058952.1"/>
</dbReference>
<evidence type="ECO:0000313" key="4">
    <source>
        <dbReference type="EMBL" id="QLI83213.1"/>
    </source>
</evidence>
<accession>A0A7D5VDH2</accession>
<dbReference type="InterPro" id="IPR006946">
    <property type="entry name" value="DGR2-like_dom"/>
</dbReference>
<keyword evidence="1" id="KW-0732">Signal</keyword>